<dbReference type="GO" id="GO:0005576">
    <property type="term" value="C:extracellular region"/>
    <property type="evidence" value="ECO:0007669"/>
    <property type="project" value="UniProtKB-SubCell"/>
</dbReference>
<feature type="domain" description="RRM" evidence="18">
    <location>
        <begin position="81"/>
        <end position="160"/>
    </location>
</feature>
<evidence type="ECO:0000256" key="9">
    <source>
        <dbReference type="ARBA" id="ARBA00023008"/>
    </source>
</evidence>
<keyword evidence="11 16" id="KW-0175">Coiled coil</keyword>
<keyword evidence="9" id="KW-0186">Copper</keyword>
<dbReference type="PANTHER" id="PTHR16001:SF6">
    <property type="entry name" value="ECTO-NOX DISULFIDE-THIOL EXCHANGER 1"/>
    <property type="match status" value="1"/>
</dbReference>
<dbReference type="PROSITE" id="PS50102">
    <property type="entry name" value="RRM"/>
    <property type="match status" value="1"/>
</dbReference>
<dbReference type="AlphaFoldDB" id="A0A2K5PPZ6"/>
<evidence type="ECO:0000256" key="6">
    <source>
        <dbReference type="ARBA" id="ARBA00022525"/>
    </source>
</evidence>
<comment type="similarity">
    <text evidence="14">Belongs to the ENOX family.</text>
</comment>
<evidence type="ECO:0000256" key="7">
    <source>
        <dbReference type="ARBA" id="ARBA00022982"/>
    </source>
</evidence>
<evidence type="ECO:0000256" key="11">
    <source>
        <dbReference type="ARBA" id="ARBA00023054"/>
    </source>
</evidence>
<keyword evidence="4" id="KW-0813">Transport</keyword>
<evidence type="ECO:0000256" key="14">
    <source>
        <dbReference type="ARBA" id="ARBA00061134"/>
    </source>
</evidence>
<feature type="coiled-coil region" evidence="16">
    <location>
        <begin position="239"/>
        <end position="273"/>
    </location>
</feature>
<evidence type="ECO:0000313" key="19">
    <source>
        <dbReference type="Ensembl" id="ENSCCAP00000005718.1"/>
    </source>
</evidence>
<dbReference type="InterPro" id="IPR012677">
    <property type="entry name" value="Nucleotide-bd_a/b_plait_sf"/>
</dbReference>
<comment type="subcellular location">
    <subcellularLocation>
        <location evidence="2">Cell membrane</location>
    </subcellularLocation>
    <subcellularLocation>
        <location evidence="3">Secreted</location>
        <location evidence="3">Extracellular space</location>
    </subcellularLocation>
</comment>
<dbReference type="CDD" id="cd12228">
    <property type="entry name" value="RRM_ENOX"/>
    <property type="match status" value="1"/>
</dbReference>
<keyword evidence="7" id="KW-0249">Electron transport</keyword>
<evidence type="ECO:0000256" key="12">
    <source>
        <dbReference type="ARBA" id="ARBA00023108"/>
    </source>
</evidence>
<proteinExistence type="inferred from homology"/>
<keyword evidence="20" id="KW-1185">Reference proteome</keyword>
<keyword evidence="5" id="KW-1003">Cell membrane</keyword>
<dbReference type="Ensembl" id="ENSCCAT00000023060.1">
    <property type="protein sequence ID" value="ENSCCAP00000005718.1"/>
    <property type="gene ID" value="ENSCCAG00000020615.1"/>
</dbReference>
<dbReference type="Proteomes" id="UP000233040">
    <property type="component" value="Unassembled WGS sequence"/>
</dbReference>
<feature type="region of interest" description="Disordered" evidence="17">
    <location>
        <begin position="340"/>
        <end position="359"/>
    </location>
</feature>
<evidence type="ECO:0000259" key="18">
    <source>
        <dbReference type="PROSITE" id="PS50102"/>
    </source>
</evidence>
<dbReference type="OMA" id="ECKQRMF"/>
<dbReference type="GO" id="GO:0003756">
    <property type="term" value="F:protein disulfide isomerase activity"/>
    <property type="evidence" value="ECO:0007669"/>
    <property type="project" value="TreeGrafter"/>
</dbReference>
<keyword evidence="10" id="KW-0520">NAD</keyword>
<keyword evidence="15" id="KW-0694">RNA-binding</keyword>
<dbReference type="GO" id="GO:0003954">
    <property type="term" value="F:NADH dehydrogenase activity"/>
    <property type="evidence" value="ECO:0007669"/>
    <property type="project" value="TreeGrafter"/>
</dbReference>
<protein>
    <recommendedName>
        <fullName evidence="18">RRM domain-containing protein</fullName>
    </recommendedName>
</protein>
<keyword evidence="6" id="KW-0964">Secreted</keyword>
<sequence>MQGKPLVGSKRLGENFDPSLNMMTGITPINPMIPGLGLVPPPPPTEVAVVKEIFHCKSCTLFPQNPNRPHPSTRERPPVCKTVFVGGLPENATEEIIQEVFEQCGDITAIRKSEKNFCHIRFAEEFMVDKAIYLSGYRMRLWSSTDTKESGRLHVDFVQARDDFYEWECKQRMRAREELLRRRLEEDRLRPPSAPDAMRYSEHEAALLAEKLKDDSKFSEAITVLLSWIERGGSASSMVQSANSHVRRLMNEKATHEQEMEEAKENFKNALTGFLTQFEQIVAVFNASARQKAWDHFSKAQRKNIIWRKHSEGLRNAQSEQLRNAQSEQLMGIRREEEMEISDDENCDSPTKKMRVDEPGSGRACLKITSLLTHHLISRLIEVPLPVSLFPRLFFMRCTSQHI</sequence>
<keyword evidence="8" id="KW-0560">Oxidoreductase</keyword>
<dbReference type="Gene3D" id="3.30.70.330">
    <property type="match status" value="1"/>
</dbReference>
<evidence type="ECO:0000256" key="3">
    <source>
        <dbReference type="ARBA" id="ARBA00004239"/>
    </source>
</evidence>
<evidence type="ECO:0000256" key="15">
    <source>
        <dbReference type="PROSITE-ProRule" id="PRU00176"/>
    </source>
</evidence>
<dbReference type="GO" id="GO:0009897">
    <property type="term" value="C:external side of plasma membrane"/>
    <property type="evidence" value="ECO:0007669"/>
    <property type="project" value="InterPro"/>
</dbReference>
<evidence type="ECO:0000256" key="10">
    <source>
        <dbReference type="ARBA" id="ARBA00023027"/>
    </source>
</evidence>
<dbReference type="InterPro" id="IPR000504">
    <property type="entry name" value="RRM_dom"/>
</dbReference>
<reference evidence="19" key="1">
    <citation type="submission" date="2025-08" db="UniProtKB">
        <authorList>
            <consortium name="Ensembl"/>
        </authorList>
    </citation>
    <scope>IDENTIFICATION</scope>
</reference>
<dbReference type="GeneTree" id="ENSGT00390000006788"/>
<dbReference type="STRING" id="9516.ENSCCAP00000005718"/>
<keyword evidence="13" id="KW-0472">Membrane</keyword>
<evidence type="ECO:0000256" key="17">
    <source>
        <dbReference type="SAM" id="MobiDB-lite"/>
    </source>
</evidence>
<keyword evidence="12" id="KW-0090">Biological rhythms</keyword>
<evidence type="ECO:0000256" key="2">
    <source>
        <dbReference type="ARBA" id="ARBA00004236"/>
    </source>
</evidence>
<dbReference type="InterPro" id="IPR034140">
    <property type="entry name" value="ENOX_RRM"/>
</dbReference>
<dbReference type="Pfam" id="PF00076">
    <property type="entry name" value="RRM_1"/>
    <property type="match status" value="1"/>
</dbReference>
<dbReference type="GO" id="GO:0003723">
    <property type="term" value="F:RNA binding"/>
    <property type="evidence" value="ECO:0007669"/>
    <property type="project" value="UniProtKB-UniRule"/>
</dbReference>
<dbReference type="SMART" id="SM00360">
    <property type="entry name" value="RRM"/>
    <property type="match status" value="1"/>
</dbReference>
<evidence type="ECO:0000256" key="1">
    <source>
        <dbReference type="ARBA" id="ARBA00001935"/>
    </source>
</evidence>
<dbReference type="SUPFAM" id="SSF54928">
    <property type="entry name" value="RNA-binding domain, RBD"/>
    <property type="match status" value="1"/>
</dbReference>
<dbReference type="PANTHER" id="PTHR16001">
    <property type="entry name" value="ECTO-NOX DISULFIDE-THIOL EXCHANGER"/>
    <property type="match status" value="1"/>
</dbReference>
<dbReference type="GO" id="GO:0007624">
    <property type="term" value="P:ultradian rhythm"/>
    <property type="evidence" value="ECO:0007669"/>
    <property type="project" value="InterPro"/>
</dbReference>
<evidence type="ECO:0000256" key="5">
    <source>
        <dbReference type="ARBA" id="ARBA00022475"/>
    </source>
</evidence>
<evidence type="ECO:0000256" key="13">
    <source>
        <dbReference type="ARBA" id="ARBA00023136"/>
    </source>
</evidence>
<dbReference type="InterPro" id="IPR038876">
    <property type="entry name" value="ENOX"/>
</dbReference>
<name>A0A2K5PPZ6_CEBIM</name>
<comment type="cofactor">
    <cofactor evidence="1">
        <name>Cu cation</name>
        <dbReference type="ChEBI" id="CHEBI:23378"/>
    </cofactor>
</comment>
<accession>A0A2K5PPZ6</accession>
<evidence type="ECO:0000313" key="20">
    <source>
        <dbReference type="Proteomes" id="UP000233040"/>
    </source>
</evidence>
<dbReference type="InterPro" id="IPR035979">
    <property type="entry name" value="RBD_domain_sf"/>
</dbReference>
<feature type="compositionally biased region" description="Basic and acidic residues" evidence="17">
    <location>
        <begin position="350"/>
        <end position="359"/>
    </location>
</feature>
<evidence type="ECO:0000256" key="4">
    <source>
        <dbReference type="ARBA" id="ARBA00022448"/>
    </source>
</evidence>
<evidence type="ECO:0000256" key="16">
    <source>
        <dbReference type="SAM" id="Coils"/>
    </source>
</evidence>
<dbReference type="FunFam" id="3.30.70.330:FF:000083">
    <property type="entry name" value="Putative ecto-NOX disulfide-thiol exchanger 1"/>
    <property type="match status" value="1"/>
</dbReference>
<organism evidence="19 20">
    <name type="scientific">Cebus imitator</name>
    <name type="common">Panamanian white-faced capuchin</name>
    <name type="synonym">Cebus capucinus imitator</name>
    <dbReference type="NCBI Taxonomy" id="2715852"/>
    <lineage>
        <taxon>Eukaryota</taxon>
        <taxon>Metazoa</taxon>
        <taxon>Chordata</taxon>
        <taxon>Craniata</taxon>
        <taxon>Vertebrata</taxon>
        <taxon>Euteleostomi</taxon>
        <taxon>Mammalia</taxon>
        <taxon>Eutheria</taxon>
        <taxon>Euarchontoglires</taxon>
        <taxon>Primates</taxon>
        <taxon>Haplorrhini</taxon>
        <taxon>Platyrrhini</taxon>
        <taxon>Cebidae</taxon>
        <taxon>Cebinae</taxon>
        <taxon>Cebus</taxon>
    </lineage>
</organism>
<reference evidence="19" key="2">
    <citation type="submission" date="2025-09" db="UniProtKB">
        <authorList>
            <consortium name="Ensembl"/>
        </authorList>
    </citation>
    <scope>IDENTIFICATION</scope>
</reference>
<evidence type="ECO:0000256" key="8">
    <source>
        <dbReference type="ARBA" id="ARBA00023002"/>
    </source>
</evidence>